<dbReference type="CDD" id="cd08475">
    <property type="entry name" value="PBP2_CrgA_like_6"/>
    <property type="match status" value="1"/>
</dbReference>
<evidence type="ECO:0000256" key="2">
    <source>
        <dbReference type="ARBA" id="ARBA00023015"/>
    </source>
</evidence>
<dbReference type="PRINTS" id="PR00039">
    <property type="entry name" value="HTHLYSR"/>
</dbReference>
<dbReference type="Proteomes" id="UP000287687">
    <property type="component" value="Unassembled WGS sequence"/>
</dbReference>
<keyword evidence="2" id="KW-0805">Transcription regulation</keyword>
<dbReference type="AlphaFoldDB" id="A0A444LAY9"/>
<dbReference type="Pfam" id="PF03466">
    <property type="entry name" value="LysR_substrate"/>
    <property type="match status" value="1"/>
</dbReference>
<dbReference type="Gene3D" id="1.10.10.10">
    <property type="entry name" value="Winged helix-like DNA-binding domain superfamily/Winged helix DNA-binding domain"/>
    <property type="match status" value="1"/>
</dbReference>
<keyword evidence="4" id="KW-0804">Transcription</keyword>
<dbReference type="FunFam" id="1.10.10.10:FF:000001">
    <property type="entry name" value="LysR family transcriptional regulator"/>
    <property type="match status" value="1"/>
</dbReference>
<dbReference type="SUPFAM" id="SSF46785">
    <property type="entry name" value="Winged helix' DNA-binding domain"/>
    <property type="match status" value="1"/>
</dbReference>
<evidence type="ECO:0000256" key="1">
    <source>
        <dbReference type="ARBA" id="ARBA00009437"/>
    </source>
</evidence>
<accession>A0A444LAY9</accession>
<dbReference type="InterPro" id="IPR058163">
    <property type="entry name" value="LysR-type_TF_proteobact-type"/>
</dbReference>
<gene>
    <name evidence="9" type="ORF">EPK99_22880</name>
</gene>
<proteinExistence type="inferred from homology"/>
<evidence type="ECO:0000256" key="5">
    <source>
        <dbReference type="ARBA" id="ARBA00054626"/>
    </source>
</evidence>
<feature type="domain" description="HTH lysR-type" evidence="8">
    <location>
        <begin position="9"/>
        <end position="64"/>
    </location>
</feature>
<evidence type="ECO:0000313" key="9">
    <source>
        <dbReference type="EMBL" id="RWX74757.1"/>
    </source>
</evidence>
<dbReference type="Pfam" id="PF00126">
    <property type="entry name" value="HTH_1"/>
    <property type="match status" value="1"/>
</dbReference>
<dbReference type="PROSITE" id="PS50931">
    <property type="entry name" value="HTH_LYSR"/>
    <property type="match status" value="1"/>
</dbReference>
<evidence type="ECO:0000256" key="4">
    <source>
        <dbReference type="ARBA" id="ARBA00023163"/>
    </source>
</evidence>
<dbReference type="OrthoDB" id="9813056at2"/>
<comment type="function">
    <text evidence="5">Transcriptional regulator of the ttuABCDE tartrate utilization operon.</text>
</comment>
<evidence type="ECO:0000256" key="6">
    <source>
        <dbReference type="ARBA" id="ARBA00067332"/>
    </source>
</evidence>
<dbReference type="InterPro" id="IPR036388">
    <property type="entry name" value="WH-like_DNA-bd_sf"/>
</dbReference>
<evidence type="ECO:0000313" key="10">
    <source>
        <dbReference type="Proteomes" id="UP000287687"/>
    </source>
</evidence>
<dbReference type="SUPFAM" id="SSF53850">
    <property type="entry name" value="Periplasmic binding protein-like II"/>
    <property type="match status" value="1"/>
</dbReference>
<evidence type="ECO:0000256" key="7">
    <source>
        <dbReference type="ARBA" id="ARBA00083243"/>
    </source>
</evidence>
<dbReference type="GO" id="GO:0003700">
    <property type="term" value="F:DNA-binding transcription factor activity"/>
    <property type="evidence" value="ECO:0007669"/>
    <property type="project" value="InterPro"/>
</dbReference>
<dbReference type="PANTHER" id="PTHR30537">
    <property type="entry name" value="HTH-TYPE TRANSCRIPTIONAL REGULATOR"/>
    <property type="match status" value="1"/>
</dbReference>
<dbReference type="InterPro" id="IPR005119">
    <property type="entry name" value="LysR_subst-bd"/>
</dbReference>
<sequence>MSLNIHSHLQGISAFVHAVETGSFTAAAARMGVSKSATGKSVARLEERLGIRLLDRTTRSLNLTVEGRAYYQSCLKVLEELNAAETLLASRKRVVSGTLRINLPISFGRLFVMPVLKEVAEKNPDLNFDITFTDRQVDLVEEGIDLVVRLGDPGDHASLIGRRIGTQRSIICAAPAYLDRRGRPASVDELGNHDCLAFAKDSRPLPWAVCGPDGTVRAFVIQPRHTISHGEALRDATVNGLGLAYLSTWLATDDLRSGRLEVVPIATPAEDVPITALWPRSRDLAPKVRVVVDALVEAFRPIAVADARP</sequence>
<comment type="caution">
    <text evidence="9">The sequence shown here is derived from an EMBL/GenBank/DDBJ whole genome shotgun (WGS) entry which is preliminary data.</text>
</comment>
<dbReference type="EMBL" id="SBIP01000006">
    <property type="protein sequence ID" value="RWX74757.1"/>
    <property type="molecule type" value="Genomic_DNA"/>
</dbReference>
<evidence type="ECO:0000259" key="8">
    <source>
        <dbReference type="PROSITE" id="PS50931"/>
    </source>
</evidence>
<dbReference type="InterPro" id="IPR000847">
    <property type="entry name" value="LysR_HTH_N"/>
</dbReference>
<dbReference type="Gene3D" id="3.40.190.290">
    <property type="match status" value="1"/>
</dbReference>
<dbReference type="PANTHER" id="PTHR30537:SF5">
    <property type="entry name" value="HTH-TYPE TRANSCRIPTIONAL ACTIVATOR TTDR-RELATED"/>
    <property type="match status" value="1"/>
</dbReference>
<protein>
    <recommendedName>
        <fullName evidence="6">HTH-type transcriptional regulator TtuA</fullName>
    </recommendedName>
    <alternativeName>
        <fullName evidence="7">Tartrate utilization transcriptional regulator</fullName>
    </alternativeName>
</protein>
<comment type="similarity">
    <text evidence="1">Belongs to the LysR transcriptional regulatory family.</text>
</comment>
<dbReference type="GO" id="GO:0003677">
    <property type="term" value="F:DNA binding"/>
    <property type="evidence" value="ECO:0007669"/>
    <property type="project" value="UniProtKB-KW"/>
</dbReference>
<reference evidence="9 10" key="1">
    <citation type="submission" date="2019-01" db="EMBL/GenBank/DDBJ databases">
        <title>The draft genome of Rhizobium sp. 24NR.</title>
        <authorList>
            <person name="Liu L."/>
            <person name="Liang L."/>
            <person name="Shi S."/>
            <person name="Xu L."/>
            <person name="Wang X."/>
            <person name="Li L."/>
            <person name="Zhang X."/>
        </authorList>
    </citation>
    <scope>NUCLEOTIDE SEQUENCE [LARGE SCALE GENOMIC DNA]</scope>
    <source>
        <strain evidence="9 10">24NR</strain>
    </source>
</reference>
<evidence type="ECO:0000256" key="3">
    <source>
        <dbReference type="ARBA" id="ARBA00023125"/>
    </source>
</evidence>
<name>A0A444LAY9_9HYPH</name>
<keyword evidence="10" id="KW-1185">Reference proteome</keyword>
<keyword evidence="3" id="KW-0238">DNA-binding</keyword>
<dbReference type="RefSeq" id="WP_128445417.1">
    <property type="nucleotide sequence ID" value="NZ_SBIP01000006.1"/>
</dbReference>
<dbReference type="InterPro" id="IPR036390">
    <property type="entry name" value="WH_DNA-bd_sf"/>
</dbReference>
<organism evidence="9 10">
    <name type="scientific">Neorhizobium lilium</name>
    <dbReference type="NCBI Taxonomy" id="2503024"/>
    <lineage>
        <taxon>Bacteria</taxon>
        <taxon>Pseudomonadati</taxon>
        <taxon>Pseudomonadota</taxon>
        <taxon>Alphaproteobacteria</taxon>
        <taxon>Hyphomicrobiales</taxon>
        <taxon>Rhizobiaceae</taxon>
        <taxon>Rhizobium/Agrobacterium group</taxon>
        <taxon>Neorhizobium</taxon>
    </lineage>
</organism>